<organism evidence="2 3">
    <name type="scientific">Perkinsus olseni</name>
    <name type="common">Perkinsus atlanticus</name>
    <dbReference type="NCBI Taxonomy" id="32597"/>
    <lineage>
        <taxon>Eukaryota</taxon>
        <taxon>Sar</taxon>
        <taxon>Alveolata</taxon>
        <taxon>Perkinsozoa</taxon>
        <taxon>Perkinsea</taxon>
        <taxon>Perkinsida</taxon>
        <taxon>Perkinsidae</taxon>
        <taxon>Perkinsus</taxon>
    </lineage>
</organism>
<protein>
    <submittedName>
        <fullName evidence="2">Uncharacterized protein</fullName>
    </submittedName>
</protein>
<feature type="non-terminal residue" evidence="2">
    <location>
        <position position="171"/>
    </location>
</feature>
<name>A0A7J6R459_PEROL</name>
<gene>
    <name evidence="2" type="ORF">FOZ63_021224</name>
</gene>
<evidence type="ECO:0000313" key="3">
    <source>
        <dbReference type="Proteomes" id="UP000553632"/>
    </source>
</evidence>
<evidence type="ECO:0000313" key="2">
    <source>
        <dbReference type="EMBL" id="KAF4715192.1"/>
    </source>
</evidence>
<keyword evidence="3" id="KW-1185">Reference proteome</keyword>
<feature type="region of interest" description="Disordered" evidence="1">
    <location>
        <begin position="64"/>
        <end position="97"/>
    </location>
</feature>
<comment type="caution">
    <text evidence="2">The sequence shown here is derived from an EMBL/GenBank/DDBJ whole genome shotgun (WGS) entry which is preliminary data.</text>
</comment>
<dbReference type="AlphaFoldDB" id="A0A7J6R459"/>
<dbReference type="EMBL" id="JABANO010028406">
    <property type="protein sequence ID" value="KAF4715192.1"/>
    <property type="molecule type" value="Genomic_DNA"/>
</dbReference>
<accession>A0A7J6R459</accession>
<proteinExistence type="predicted"/>
<evidence type="ECO:0000256" key="1">
    <source>
        <dbReference type="SAM" id="MobiDB-lite"/>
    </source>
</evidence>
<sequence>YLCPLTSLVYVPSKKCILVGDAGCRVHGFGPLDEIVLDCSSMIRSMVEHQEDRDALPFGRPDLVASPGGEAPTDSGGECVSEIELDDESPKRDEANASPMPQIDLMLRNIMQPEDIPSLLEFSIDVNESVALCGKDSAPPPLALRDKENLDMNNTLDNPSVIAGNCIVRIV</sequence>
<dbReference type="Proteomes" id="UP000553632">
    <property type="component" value="Unassembled WGS sequence"/>
</dbReference>
<reference evidence="2 3" key="1">
    <citation type="submission" date="2020-04" db="EMBL/GenBank/DDBJ databases">
        <title>Perkinsus olseni comparative genomics.</title>
        <authorList>
            <person name="Bogema D.R."/>
        </authorList>
    </citation>
    <scope>NUCLEOTIDE SEQUENCE [LARGE SCALE GENOMIC DNA]</scope>
    <source>
        <strain evidence="2 3">ATCC PRA-207</strain>
    </source>
</reference>